<accession>L7VR87</accession>
<name>L7VR87_9BACT</name>
<sequence length="83" mass="8666">MSSSPSSIPGAHASQASIDAVSTVDELSEEEQLALVLSGAGERVRAAVERLTAMGIIDENGKVLTQELPRDMRPDSQTTVVTG</sequence>
<feature type="region of interest" description="Disordered" evidence="1">
    <location>
        <begin position="1"/>
        <end position="24"/>
    </location>
</feature>
<protein>
    <submittedName>
        <fullName evidence="2">Uncharacterized protein</fullName>
    </submittedName>
</protein>
<proteinExistence type="predicted"/>
<organism evidence="2">
    <name type="scientific">uncultured bacterium A1Q1_fos_91</name>
    <dbReference type="NCBI Taxonomy" id="1256591"/>
    <lineage>
        <taxon>Bacteria</taxon>
        <taxon>environmental samples</taxon>
    </lineage>
</organism>
<dbReference type="EMBL" id="JX649873">
    <property type="protein sequence ID" value="AGC71472.1"/>
    <property type="molecule type" value="Genomic_DNA"/>
</dbReference>
<evidence type="ECO:0000313" key="2">
    <source>
        <dbReference type="EMBL" id="AGC71472.1"/>
    </source>
</evidence>
<evidence type="ECO:0000256" key="1">
    <source>
        <dbReference type="SAM" id="MobiDB-lite"/>
    </source>
</evidence>
<dbReference type="AlphaFoldDB" id="L7VR87"/>
<reference evidence="2" key="1">
    <citation type="submission" date="2012-09" db="EMBL/GenBank/DDBJ databases">
        <title>Metagenomic Characterization of a Microbial Community in Wastewater Detects High Levels of Antibiotic Resistance.</title>
        <authorList>
            <person name="Abrams M."/>
            <person name="Caldwell A."/>
            <person name="Vandaei E."/>
            <person name="Lee W."/>
            <person name="Perrott J."/>
            <person name="Khan S.Y."/>
            <person name="Ta J."/>
            <person name="Romero D."/>
            <person name="Nguyen V."/>
            <person name="Pourmand N."/>
            <person name="Ouverney C.C."/>
        </authorList>
    </citation>
    <scope>NUCLEOTIDE SEQUENCE</scope>
</reference>